<dbReference type="eggNOG" id="COG0420">
    <property type="taxonomic scope" value="Bacteria"/>
</dbReference>
<dbReference type="PATRIC" id="fig|1408254.3.peg.4421"/>
<dbReference type="PANTHER" id="PTHR30337">
    <property type="entry name" value="COMPONENT OF ATP-DEPENDENT DSDNA EXONUCLEASE"/>
    <property type="match status" value="1"/>
</dbReference>
<dbReference type="STRING" id="1408254.T458_22525"/>
<keyword evidence="3" id="KW-0540">Nuclease</keyword>
<dbReference type="SUPFAM" id="SSF56300">
    <property type="entry name" value="Metallo-dependent phosphatases"/>
    <property type="match status" value="1"/>
</dbReference>
<dbReference type="InterPro" id="IPR004843">
    <property type="entry name" value="Calcineurin-like_PHP"/>
</dbReference>
<keyword evidence="3" id="KW-0269">Exonuclease</keyword>
<dbReference type="InterPro" id="IPR041796">
    <property type="entry name" value="Mre11_N"/>
</dbReference>
<name>V6M5I4_9BACL</name>
<evidence type="ECO:0000313" key="3">
    <source>
        <dbReference type="EMBL" id="EST53557.1"/>
    </source>
</evidence>
<dbReference type="Proteomes" id="UP000017973">
    <property type="component" value="Unassembled WGS sequence"/>
</dbReference>
<feature type="domain" description="Calcineurin-like phosphoesterase" evidence="2">
    <location>
        <begin position="6"/>
        <end position="199"/>
    </location>
</feature>
<dbReference type="PANTHER" id="PTHR30337:SF7">
    <property type="entry name" value="PHOSPHOESTERASE"/>
    <property type="match status" value="1"/>
</dbReference>
<sequence length="377" mass="42570">MKALLTFIHTADVHLDAPMQALSEQYALRQDDFRRTMRRIRDLVVDKQADFWLIAGDLLEYRGGSRATALFLRDLFASVAPVPVCIAPGNHDPWREDSYYQSLGWSGNVFWFTPEWGAFEFPEKSCVVYGWGFPEPHVYESPLRHFPGKLSGYKHHVMVLHAHVRSSGGDDHHPYAPVTVKELVDTGMDYVALGHIHKPMQFVHPLKKQPIAAYPGTPEALTVKEEGERCVLYGELDHAGRLTLTPVSVEQRRVSKIEIKLGGVETTEALVELVEQELAGESAENMVYVTFSGERAAHFTPSLPVLQQRFRHFFLIRFTDQTWPDVDEEKLIAEGGVLGRWLAKLADAEAIATDEAQRQMIRLARREAVERIGGSSV</sequence>
<proteinExistence type="predicted"/>
<reference evidence="3 4" key="1">
    <citation type="journal article" date="2014" name="Genome Announc.">
        <title>Draft Genome Sequence of Brevibacillus panacihumi Strain W25, a Halotolerant Hydrocarbon-Degrading Bacterium.</title>
        <authorList>
            <person name="Wang X."/>
            <person name="Jin D."/>
            <person name="Zhou L."/>
            <person name="Wu L."/>
            <person name="An W."/>
            <person name="Chen Y."/>
            <person name="Zhao L."/>
        </authorList>
    </citation>
    <scope>NUCLEOTIDE SEQUENCE [LARGE SCALE GENOMIC DNA]</scope>
    <source>
        <strain evidence="3 4">W25</strain>
    </source>
</reference>
<evidence type="ECO:0000256" key="1">
    <source>
        <dbReference type="ARBA" id="ARBA00022801"/>
    </source>
</evidence>
<dbReference type="EMBL" id="AYJU01000017">
    <property type="protein sequence ID" value="EST53557.1"/>
    <property type="molecule type" value="Genomic_DNA"/>
</dbReference>
<protein>
    <submittedName>
        <fullName evidence="3">DNA repair exonuclease</fullName>
    </submittedName>
</protein>
<dbReference type="Gene3D" id="3.60.21.10">
    <property type="match status" value="1"/>
</dbReference>
<dbReference type="InterPro" id="IPR050535">
    <property type="entry name" value="DNA_Repair-Maintenance_Comp"/>
</dbReference>
<accession>V6M5I4</accession>
<keyword evidence="4" id="KW-1185">Reference proteome</keyword>
<keyword evidence="1" id="KW-0378">Hydrolase</keyword>
<dbReference type="GO" id="GO:0004527">
    <property type="term" value="F:exonuclease activity"/>
    <property type="evidence" value="ECO:0007669"/>
    <property type="project" value="UniProtKB-KW"/>
</dbReference>
<dbReference type="InterPro" id="IPR029052">
    <property type="entry name" value="Metallo-depent_PP-like"/>
</dbReference>
<evidence type="ECO:0000313" key="4">
    <source>
        <dbReference type="Proteomes" id="UP000017973"/>
    </source>
</evidence>
<organism evidence="3 4">
    <name type="scientific">Brevibacillus panacihumi W25</name>
    <dbReference type="NCBI Taxonomy" id="1408254"/>
    <lineage>
        <taxon>Bacteria</taxon>
        <taxon>Bacillati</taxon>
        <taxon>Bacillota</taxon>
        <taxon>Bacilli</taxon>
        <taxon>Bacillales</taxon>
        <taxon>Paenibacillaceae</taxon>
        <taxon>Brevibacillus</taxon>
    </lineage>
</organism>
<dbReference type="Pfam" id="PF00149">
    <property type="entry name" value="Metallophos"/>
    <property type="match status" value="1"/>
</dbReference>
<gene>
    <name evidence="3" type="ORF">T458_22525</name>
</gene>
<dbReference type="CDD" id="cd00840">
    <property type="entry name" value="MPP_Mre11_N"/>
    <property type="match status" value="1"/>
</dbReference>
<dbReference type="HOGENOM" id="CLU_026621_0_1_9"/>
<dbReference type="AlphaFoldDB" id="V6M5I4"/>
<evidence type="ECO:0000259" key="2">
    <source>
        <dbReference type="Pfam" id="PF00149"/>
    </source>
</evidence>
<comment type="caution">
    <text evidence="3">The sequence shown here is derived from an EMBL/GenBank/DDBJ whole genome shotgun (WGS) entry which is preliminary data.</text>
</comment>